<feature type="compositionally biased region" description="Basic and acidic residues" evidence="2">
    <location>
        <begin position="132"/>
        <end position="142"/>
    </location>
</feature>
<evidence type="ECO:0000313" key="6">
    <source>
        <dbReference type="Proteomes" id="UP000189513"/>
    </source>
</evidence>
<comment type="similarity">
    <text evidence="1">Belongs to the KRI1 family.</text>
</comment>
<dbReference type="STRING" id="36022.A0A061BFZ2"/>
<dbReference type="EMBL" id="LK052911">
    <property type="protein sequence ID" value="CDR46810.1"/>
    <property type="molecule type" value="Genomic_DNA"/>
</dbReference>
<keyword evidence="6" id="KW-1185">Reference proteome</keyword>
<feature type="compositionally biased region" description="Basic residues" evidence="2">
    <location>
        <begin position="1"/>
        <end position="12"/>
    </location>
</feature>
<proteinExistence type="inferred from homology"/>
<sequence length="551" mass="64313">MPRKKSASKKARQAAEQSKLEKQLENADESVKKQIQEEFESDEEDSTSEEEDEYGELLTEDVQEGFQRVLTALKNNDDILHDPNVKFFKESDGTTTTTKSEKQKPIYLKDYHRMNLLAGNTGADDEEEEQGEEFKTYDQVKNEERNSLLSEIKNAFHDVKDESDDEDAFMQKKEKTQDNKPSRVLPNPDEDSEKFLQEFVSQHAWIPQEGDKTINLDRQGEDDDEFEEAVEKFEHAYNFRYEEANSAEIISYARSQATMRRDNTNARKRKREKEKEEKEKEKKEKDKLFQKKKTEELNKLADFLEKIQKEYGMEIDEKTAKKISDRLLDEDFDDSQWDTVLGEIFDGGADDGAKPTWDDDDEIMKEFNDQQAEDGEPEDEADDAEDVGEAVESETKTKKDELSEKKKGKKDKKKAKEIASKVLEENKLKLMDKVEEEREGRSKERKETFKYREVSPESYGLTAREIFMADDADLNEFVGLKKLAPYRPKELRVKDRRKLAKSKNLKEWRKKVFKNPDGPEGNPDEILIPVEDDNNHQKGGNKNKKKRKIQN</sequence>
<dbReference type="AlphaFoldDB" id="A0A061BFZ2"/>
<accession>A0A061BFZ2</accession>
<feature type="region of interest" description="Disordered" evidence="2">
    <location>
        <begin position="253"/>
        <end position="287"/>
    </location>
</feature>
<feature type="compositionally biased region" description="Basic residues" evidence="2">
    <location>
        <begin position="539"/>
        <end position="551"/>
    </location>
</feature>
<evidence type="ECO:0000313" key="4">
    <source>
        <dbReference type="EMBL" id="CDR46810.1"/>
    </source>
</evidence>
<feature type="compositionally biased region" description="Basic and acidic residues" evidence="2">
    <location>
        <begin position="18"/>
        <end position="36"/>
    </location>
</feature>
<dbReference type="OMA" id="KIMATRH"/>
<feature type="region of interest" description="Disordered" evidence="2">
    <location>
        <begin position="510"/>
        <end position="551"/>
    </location>
</feature>
<feature type="compositionally biased region" description="Acidic residues" evidence="2">
    <location>
        <begin position="371"/>
        <end position="392"/>
    </location>
</feature>
<name>A0A061BFZ2_CYBFA</name>
<reference evidence="5" key="3">
    <citation type="submission" date="2017-01" db="EMBL/GenBank/DDBJ databases">
        <authorList>
            <person name="Mah S.A."/>
            <person name="Swanson W.J."/>
            <person name="Moy G.W."/>
            <person name="Vacquier V.D."/>
        </authorList>
    </citation>
    <scope>NUCLEOTIDE SEQUENCE [LARGE SCALE GENOMIC DNA]</scope>
    <source>
        <strain evidence="5">65</strain>
    </source>
</reference>
<feature type="region of interest" description="Disordered" evidence="2">
    <location>
        <begin position="156"/>
        <end position="191"/>
    </location>
</feature>
<dbReference type="Proteomes" id="UP000189513">
    <property type="component" value="Unassembled WGS sequence"/>
</dbReference>
<dbReference type="Pfam" id="PF12936">
    <property type="entry name" value="Kri1_C"/>
    <property type="match status" value="1"/>
</dbReference>
<feature type="compositionally biased region" description="Acidic residues" evidence="2">
    <location>
        <begin position="37"/>
        <end position="61"/>
    </location>
</feature>
<evidence type="ECO:0000256" key="2">
    <source>
        <dbReference type="SAM" id="MobiDB-lite"/>
    </source>
</evidence>
<dbReference type="GO" id="GO:0030686">
    <property type="term" value="C:90S preribosome"/>
    <property type="evidence" value="ECO:0007669"/>
    <property type="project" value="TreeGrafter"/>
</dbReference>
<evidence type="ECO:0000256" key="1">
    <source>
        <dbReference type="ARBA" id="ARBA00007473"/>
    </source>
</evidence>
<evidence type="ECO:0000259" key="3">
    <source>
        <dbReference type="Pfam" id="PF12936"/>
    </source>
</evidence>
<evidence type="ECO:0000313" key="5">
    <source>
        <dbReference type="EMBL" id="ONH65788.1"/>
    </source>
</evidence>
<dbReference type="OrthoDB" id="10252032at2759"/>
<dbReference type="InterPro" id="IPR018034">
    <property type="entry name" value="Kri1"/>
</dbReference>
<feature type="compositionally biased region" description="Basic and acidic residues" evidence="2">
    <location>
        <begin position="169"/>
        <end position="181"/>
    </location>
</feature>
<reference evidence="4" key="1">
    <citation type="journal article" date="2014" name="Genome Announc.">
        <title>Genome sequence of the yeast Cyberlindnera fabianii (Hansenula fabianii).</title>
        <authorList>
            <person name="Freel K.C."/>
            <person name="Sarilar V."/>
            <person name="Neuveglise C."/>
            <person name="Devillers H."/>
            <person name="Friedrich A."/>
            <person name="Schacherer J."/>
        </authorList>
    </citation>
    <scope>NUCLEOTIDE SEQUENCE</scope>
    <source>
        <strain evidence="4">YJS4271</strain>
    </source>
</reference>
<organism evidence="4">
    <name type="scientific">Cyberlindnera fabianii</name>
    <name type="common">Yeast</name>
    <name type="synonym">Hansenula fabianii</name>
    <dbReference type="NCBI Taxonomy" id="36022"/>
    <lineage>
        <taxon>Eukaryota</taxon>
        <taxon>Fungi</taxon>
        <taxon>Dikarya</taxon>
        <taxon>Ascomycota</taxon>
        <taxon>Saccharomycotina</taxon>
        <taxon>Saccharomycetes</taxon>
        <taxon>Phaffomycetales</taxon>
        <taxon>Phaffomycetaceae</taxon>
        <taxon>Cyberlindnera</taxon>
    </lineage>
</organism>
<feature type="region of interest" description="Disordered" evidence="2">
    <location>
        <begin position="121"/>
        <end position="142"/>
    </location>
</feature>
<feature type="compositionally biased region" description="Basic and acidic residues" evidence="2">
    <location>
        <begin position="393"/>
        <end position="405"/>
    </location>
</feature>
<reference evidence="6" key="2">
    <citation type="journal article" date="2017" name="Genome Announc.">
        <title>Genome sequences of Cyberlindnera fabianii 65, Pichia kudriavzevii 129, and Saccharomyces cerevisiae 131 isolated from fermented masau fruits in Zimbabwe.</title>
        <authorList>
            <person name="van Rijswijck I.M.H."/>
            <person name="Derks M.F.L."/>
            <person name="Abee T."/>
            <person name="de Ridder D."/>
            <person name="Smid E.J."/>
        </authorList>
    </citation>
    <scope>NUCLEOTIDE SEQUENCE [LARGE SCALE GENOMIC DNA]</scope>
    <source>
        <strain evidence="6">65</strain>
    </source>
</reference>
<feature type="region of interest" description="Disordered" evidence="2">
    <location>
        <begin position="1"/>
        <end position="61"/>
    </location>
</feature>
<dbReference type="InterPro" id="IPR024626">
    <property type="entry name" value="Kri1-like_C"/>
</dbReference>
<dbReference type="PANTHER" id="PTHR14490">
    <property type="entry name" value="ZINC FINGER, ZZ TYPE"/>
    <property type="match status" value="1"/>
</dbReference>
<protein>
    <submittedName>
        <fullName evidence="4">CYFA0S26e00320g1_1</fullName>
    </submittedName>
    <submittedName>
        <fullName evidence="5">Protein KRI1</fullName>
    </submittedName>
</protein>
<dbReference type="EMBL" id="MPUK01000009">
    <property type="protein sequence ID" value="ONH65788.1"/>
    <property type="molecule type" value="Genomic_DNA"/>
</dbReference>
<feature type="domain" description="Kri1-like C-terminal" evidence="3">
    <location>
        <begin position="421"/>
        <end position="512"/>
    </location>
</feature>
<dbReference type="GO" id="GO:0000447">
    <property type="term" value="P:endonucleolytic cleavage in ITS1 to separate SSU-rRNA from 5.8S rRNA and LSU-rRNA from tricistronic rRNA transcript (SSU-rRNA, 5.8S rRNA, LSU-rRNA)"/>
    <property type="evidence" value="ECO:0007669"/>
    <property type="project" value="TreeGrafter"/>
</dbReference>
<dbReference type="Pfam" id="PF05178">
    <property type="entry name" value="Kri1"/>
    <property type="match status" value="1"/>
</dbReference>
<feature type="region of interest" description="Disordered" evidence="2">
    <location>
        <begin position="429"/>
        <end position="449"/>
    </location>
</feature>
<feature type="compositionally biased region" description="Basic and acidic residues" evidence="2">
    <location>
        <begin position="273"/>
        <end position="287"/>
    </location>
</feature>
<dbReference type="PANTHER" id="PTHR14490:SF5">
    <property type="entry name" value="PROTEIN KRI1 HOMOLOG"/>
    <property type="match status" value="1"/>
</dbReference>
<feature type="region of interest" description="Disordered" evidence="2">
    <location>
        <begin position="343"/>
        <end position="416"/>
    </location>
</feature>
<dbReference type="VEuPathDB" id="FungiDB:BON22_4377"/>
<gene>
    <name evidence="5" type="ORF">BON22_4377</name>
    <name evidence="4" type="ORF">CYFA0S_26e00320g</name>
</gene>
<dbReference type="GO" id="GO:0005730">
    <property type="term" value="C:nucleolus"/>
    <property type="evidence" value="ECO:0007669"/>
    <property type="project" value="TreeGrafter"/>
</dbReference>